<evidence type="ECO:0000259" key="6">
    <source>
        <dbReference type="Pfam" id="PF04893"/>
    </source>
</evidence>
<feature type="transmembrane region" description="Helical" evidence="5">
    <location>
        <begin position="165"/>
        <end position="189"/>
    </location>
</feature>
<dbReference type="AlphaFoldDB" id="A0A1B1YCM0"/>
<evidence type="ECO:0000313" key="8">
    <source>
        <dbReference type="Proteomes" id="UP000092971"/>
    </source>
</evidence>
<dbReference type="InterPro" id="IPR006977">
    <property type="entry name" value="Yip1_dom"/>
</dbReference>
<feature type="domain" description="Yip1" evidence="6">
    <location>
        <begin position="13"/>
        <end position="182"/>
    </location>
</feature>
<comment type="subcellular location">
    <subcellularLocation>
        <location evidence="1">Membrane</location>
        <topology evidence="1">Multi-pass membrane protein</topology>
    </subcellularLocation>
</comment>
<evidence type="ECO:0000256" key="4">
    <source>
        <dbReference type="ARBA" id="ARBA00023136"/>
    </source>
</evidence>
<feature type="transmembrane region" description="Helical" evidence="5">
    <location>
        <begin position="30"/>
        <end position="48"/>
    </location>
</feature>
<feature type="transmembrane region" description="Helical" evidence="5">
    <location>
        <begin position="133"/>
        <end position="153"/>
    </location>
</feature>
<evidence type="ECO:0000256" key="3">
    <source>
        <dbReference type="ARBA" id="ARBA00022989"/>
    </source>
</evidence>
<feature type="transmembrane region" description="Helical" evidence="5">
    <location>
        <begin position="101"/>
        <end position="127"/>
    </location>
</feature>
<evidence type="ECO:0000256" key="5">
    <source>
        <dbReference type="SAM" id="Phobius"/>
    </source>
</evidence>
<keyword evidence="3 5" id="KW-1133">Transmembrane helix</keyword>
<protein>
    <recommendedName>
        <fullName evidence="6">Yip1 domain-containing protein</fullName>
    </recommendedName>
</protein>
<dbReference type="Proteomes" id="UP000092971">
    <property type="component" value="Chromosome"/>
</dbReference>
<name>A0A1B1YCM0_THEST</name>
<sequence length="207" mass="23933">MINREKLMYPFYCMFHPFDGFYEIRHRDKGSVPVALLLVFLFGLSYSLNRRYAGFVVNYINPRTVDSRREVLGIFFAVLLLACSNWSITSLMEGEGRFKDIIIVLGYSMLPMVLTFVPATVISWFVAQNEEGLYYLLINVSVIFTVILAIIGIMTIHNYSFGKTVITLILSFIALLIIIFIILLLLYLLQQVYTFLYSLYTEIILKL</sequence>
<proteinExistence type="predicted"/>
<evidence type="ECO:0000256" key="2">
    <source>
        <dbReference type="ARBA" id="ARBA00022692"/>
    </source>
</evidence>
<keyword evidence="2 5" id="KW-0812">Transmembrane</keyword>
<feature type="transmembrane region" description="Helical" evidence="5">
    <location>
        <begin position="71"/>
        <end position="89"/>
    </location>
</feature>
<dbReference type="RefSeq" id="WP_015358814.1">
    <property type="nucleotide sequence ID" value="NZ_CP014672.1"/>
</dbReference>
<keyword evidence="4 5" id="KW-0472">Membrane</keyword>
<dbReference type="GO" id="GO:0016020">
    <property type="term" value="C:membrane"/>
    <property type="evidence" value="ECO:0007669"/>
    <property type="project" value="UniProtKB-SubCell"/>
</dbReference>
<dbReference type="OrthoDB" id="359441at2"/>
<evidence type="ECO:0000313" key="7">
    <source>
        <dbReference type="EMBL" id="ANW98505.1"/>
    </source>
</evidence>
<dbReference type="EMBL" id="CP014672">
    <property type="protein sequence ID" value="ANW98505.1"/>
    <property type="molecule type" value="Genomic_DNA"/>
</dbReference>
<gene>
    <name evidence="7" type="ORF">CSTERTH_05345</name>
</gene>
<evidence type="ECO:0000256" key="1">
    <source>
        <dbReference type="ARBA" id="ARBA00004141"/>
    </source>
</evidence>
<accession>A0A1B1YCM0</accession>
<reference evidence="7 8" key="1">
    <citation type="submission" date="2016-02" db="EMBL/GenBank/DDBJ databases">
        <title>Comparison of Clostridium stercorarium subspecies using comparative genomics and transcriptomics.</title>
        <authorList>
            <person name="Schellenberg J."/>
            <person name="Thallinger G."/>
            <person name="Levin D.B."/>
            <person name="Zhang X."/>
            <person name="Alvare G."/>
            <person name="Fristensky B."/>
            <person name="Sparling R."/>
        </authorList>
    </citation>
    <scope>NUCLEOTIDE SEQUENCE [LARGE SCALE GENOMIC DNA]</scope>
    <source>
        <strain evidence="7 8">DSM 2910</strain>
    </source>
</reference>
<organism evidence="7 8">
    <name type="scientific">Thermoclostridium stercorarium subsp. thermolacticum DSM 2910</name>
    <dbReference type="NCBI Taxonomy" id="1121336"/>
    <lineage>
        <taxon>Bacteria</taxon>
        <taxon>Bacillati</taxon>
        <taxon>Bacillota</taxon>
        <taxon>Clostridia</taxon>
        <taxon>Eubacteriales</taxon>
        <taxon>Oscillospiraceae</taxon>
        <taxon>Thermoclostridium</taxon>
    </lineage>
</organism>
<dbReference type="Pfam" id="PF04893">
    <property type="entry name" value="Yip1"/>
    <property type="match status" value="1"/>
</dbReference>